<feature type="binding site" evidence="18">
    <location>
        <position position="162"/>
    </location>
    <ligand>
        <name>K(+)</name>
        <dbReference type="ChEBI" id="CHEBI:29103"/>
    </ligand>
</feature>
<feature type="binding site" evidence="18">
    <location>
        <position position="159"/>
    </location>
    <ligand>
        <name>(6S)-NADPHX</name>
        <dbReference type="ChEBI" id="CHEBI:64076"/>
    </ligand>
</feature>
<dbReference type="SUPFAM" id="SSF53613">
    <property type="entry name" value="Ribokinase-like"/>
    <property type="match status" value="1"/>
</dbReference>
<evidence type="ECO:0000256" key="16">
    <source>
        <dbReference type="ARBA" id="ARBA00049209"/>
    </source>
</evidence>
<comment type="function">
    <text evidence="17">Catalyzes the dehydration of the S-form of NAD(P)HX at the expense of ADP, which is converted to AMP. Together with NAD(P)HX epimerase, which catalyzes the epimerization of the S- and R-forms, the enzyme allows the repair of both epimers of NAD(P)HX, a damaged form of NAD(P)H that is a result of enzymatic or heat-dependent hydration.</text>
</comment>
<comment type="similarity">
    <text evidence="3 19">In the N-terminal section; belongs to the NnrE/AIBP family.</text>
</comment>
<feature type="binding site" evidence="17">
    <location>
        <begin position="410"/>
        <end position="414"/>
    </location>
    <ligand>
        <name>AMP</name>
        <dbReference type="ChEBI" id="CHEBI:456215"/>
    </ligand>
</feature>
<evidence type="ECO:0000259" key="21">
    <source>
        <dbReference type="PROSITE" id="PS51385"/>
    </source>
</evidence>
<dbReference type="SUPFAM" id="SSF64153">
    <property type="entry name" value="YjeF N-terminal domain-like"/>
    <property type="match status" value="1"/>
</dbReference>
<feature type="domain" description="YjeF N-terminal" evidence="21">
    <location>
        <begin position="12"/>
        <end position="216"/>
    </location>
</feature>
<keyword evidence="10 17" id="KW-0520">NAD</keyword>
<keyword evidence="13" id="KW-0511">Multifunctional enzyme</keyword>
<dbReference type="RefSeq" id="WP_069312980.1">
    <property type="nucleotide sequence ID" value="NZ_MDTU01000001.1"/>
</dbReference>
<evidence type="ECO:0000256" key="11">
    <source>
        <dbReference type="ARBA" id="ARBA00023235"/>
    </source>
</evidence>
<gene>
    <name evidence="17" type="primary">nnrD</name>
    <name evidence="18" type="synonym">nnrE</name>
    <name evidence="22" type="ORF">BGC07_09955</name>
</gene>
<keyword evidence="5 18" id="KW-0479">Metal-binding</keyword>
<evidence type="ECO:0000256" key="4">
    <source>
        <dbReference type="ARBA" id="ARBA00009524"/>
    </source>
</evidence>
<evidence type="ECO:0000256" key="10">
    <source>
        <dbReference type="ARBA" id="ARBA00023027"/>
    </source>
</evidence>
<keyword evidence="12 17" id="KW-0456">Lyase</keyword>
<comment type="similarity">
    <text evidence="18">Belongs to the NnrE/AIBP family.</text>
</comment>
<dbReference type="PANTHER" id="PTHR12592">
    <property type="entry name" value="ATP-DEPENDENT (S)-NAD(P)H-HYDRATE DEHYDRATASE FAMILY MEMBER"/>
    <property type="match status" value="1"/>
</dbReference>
<dbReference type="InterPro" id="IPR030677">
    <property type="entry name" value="Nnr"/>
</dbReference>
<dbReference type="EC" id="5.1.99.6" evidence="19"/>
<comment type="caution">
    <text evidence="18">Lacks conserved residue(s) required for the propagation of feature annotation.</text>
</comment>
<evidence type="ECO:0000256" key="14">
    <source>
        <dbReference type="ARBA" id="ARBA00025153"/>
    </source>
</evidence>
<evidence type="ECO:0000256" key="13">
    <source>
        <dbReference type="ARBA" id="ARBA00023268"/>
    </source>
</evidence>
<feature type="binding site" evidence="18">
    <location>
        <position position="126"/>
    </location>
    <ligand>
        <name>K(+)</name>
        <dbReference type="ChEBI" id="CHEBI:29103"/>
    </ligand>
</feature>
<comment type="function">
    <text evidence="14 19">Bifunctional enzyme that catalyzes the epimerization of the S- and R-forms of NAD(P)HX and the dehydration of the S-form of NAD(P)HX at the expense of ADP, which is converted to AMP. This allows the repair of both epimers of NAD(P)HX, a damaged form of NAD(P)H that is a result of enzymatic or heat-dependent hydration.</text>
</comment>
<dbReference type="PROSITE" id="PS51385">
    <property type="entry name" value="YJEF_N"/>
    <property type="match status" value="1"/>
</dbReference>
<keyword evidence="6 17" id="KW-0547">Nucleotide-binding</keyword>
<dbReference type="HAMAP" id="MF_01965">
    <property type="entry name" value="NADHX_dehydratase"/>
    <property type="match status" value="1"/>
</dbReference>
<feature type="binding site" evidence="17">
    <location>
        <position position="323"/>
    </location>
    <ligand>
        <name>(6S)-NADPHX</name>
        <dbReference type="ChEBI" id="CHEBI:64076"/>
    </ligand>
</feature>
<dbReference type="EC" id="4.2.1.136" evidence="19"/>
<dbReference type="InterPro" id="IPR004443">
    <property type="entry name" value="YjeF_N_dom"/>
</dbReference>
<feature type="binding site" evidence="17">
    <location>
        <position position="373"/>
    </location>
    <ligand>
        <name>(6S)-NADPHX</name>
        <dbReference type="ChEBI" id="CHEBI:64076"/>
    </ligand>
</feature>
<dbReference type="NCBIfam" id="TIGR00196">
    <property type="entry name" value="yjeF_cterm"/>
    <property type="match status" value="1"/>
</dbReference>
<dbReference type="Gene3D" id="3.40.1190.20">
    <property type="match status" value="1"/>
</dbReference>
<evidence type="ECO:0000256" key="18">
    <source>
        <dbReference type="HAMAP-Rule" id="MF_01966"/>
    </source>
</evidence>
<evidence type="ECO:0000259" key="20">
    <source>
        <dbReference type="PROSITE" id="PS51383"/>
    </source>
</evidence>
<evidence type="ECO:0000256" key="12">
    <source>
        <dbReference type="ARBA" id="ARBA00023239"/>
    </source>
</evidence>
<keyword evidence="8 17" id="KW-0521">NADP</keyword>
<name>A0ABX3A2T1_9GAMM</name>
<feature type="domain" description="YjeF C-terminal" evidence="20">
    <location>
        <begin position="224"/>
        <end position="493"/>
    </location>
</feature>
<dbReference type="Proteomes" id="UP000094329">
    <property type="component" value="Unassembled WGS sequence"/>
</dbReference>
<dbReference type="PROSITE" id="PS51383">
    <property type="entry name" value="YJEF_C_3"/>
    <property type="match status" value="1"/>
</dbReference>
<accession>A0ABX3A2T1</accession>
<sequence length="493" mass="52868">MEEVNLYTTEQVRALDQVAIHEFNINSFELMQKAGAAAFQVIQEYYPAKKQLLIFCGKGNNAGDGYIIASLAKQAGWEVLVQGLSHIDKLSGDAYKAADLAINAGVKISSLNCSEQVCSEKTVIIDALLGTGFQGKLQHDYLRAMRFINQLNAPCLSIDVPSGLNASLGICTQEAVRAEQTVTFIGNKQGLYTGDGPEYAGRVIYRSLDLAAKIYNKIQPDSYLLQQASTLLTKRRKNSHKGGYGETLVLAGGPGMLGAGLMAATAALRAGAGLVRLATLEDHARLVALYQPELMSYGLSENTSSDELLDLVSQADTLLVGPGLVDSACGLSIMDRVIRQAISLNKHLVLDAGALGWLAKNPLQYENWLLTPHPGEAARLLNCSSEKIQENRFMTIKKLQQKYQGCVVLKGCGSLIADEKNIYVCPYGNPGMASAGMGDVLAGIAAGLAFQLDSISLAAQYAVTQHGWTADRLLLQKGEAGLLATDIIQALRV</sequence>
<evidence type="ECO:0000256" key="3">
    <source>
        <dbReference type="ARBA" id="ARBA00006001"/>
    </source>
</evidence>
<evidence type="ECO:0000256" key="8">
    <source>
        <dbReference type="ARBA" id="ARBA00022857"/>
    </source>
</evidence>
<comment type="subunit">
    <text evidence="17">Homotetramer.</text>
</comment>
<dbReference type="EMBL" id="MDTU01000001">
    <property type="protein sequence ID" value="ODN43181.1"/>
    <property type="molecule type" value="Genomic_DNA"/>
</dbReference>
<evidence type="ECO:0000256" key="6">
    <source>
        <dbReference type="ARBA" id="ARBA00022741"/>
    </source>
</evidence>
<evidence type="ECO:0000256" key="9">
    <source>
        <dbReference type="ARBA" id="ARBA00022958"/>
    </source>
</evidence>
<dbReference type="Gene3D" id="3.40.50.10260">
    <property type="entry name" value="YjeF N-terminal domain"/>
    <property type="match status" value="1"/>
</dbReference>
<dbReference type="NCBIfam" id="TIGR00197">
    <property type="entry name" value="yjeF_nterm"/>
    <property type="match status" value="1"/>
</dbReference>
<feature type="binding site" evidence="17">
    <location>
        <position position="259"/>
    </location>
    <ligand>
        <name>(6S)-NADPHX</name>
        <dbReference type="ChEBI" id="CHEBI:64076"/>
    </ligand>
</feature>
<comment type="similarity">
    <text evidence="17">Belongs to the NnrD/CARKD family.</text>
</comment>
<evidence type="ECO:0000256" key="19">
    <source>
        <dbReference type="PIRNR" id="PIRNR017184"/>
    </source>
</evidence>
<organism evidence="22 23">
    <name type="scientific">Piscirickettsia litoralis</name>
    <dbReference type="NCBI Taxonomy" id="1891921"/>
    <lineage>
        <taxon>Bacteria</taxon>
        <taxon>Pseudomonadati</taxon>
        <taxon>Pseudomonadota</taxon>
        <taxon>Gammaproteobacteria</taxon>
        <taxon>Thiotrichales</taxon>
        <taxon>Piscirickettsiaceae</taxon>
        <taxon>Piscirickettsia</taxon>
    </lineage>
</organism>
<dbReference type="CDD" id="cd01171">
    <property type="entry name" value="YXKO-related"/>
    <property type="match status" value="1"/>
</dbReference>
<evidence type="ECO:0000256" key="1">
    <source>
        <dbReference type="ARBA" id="ARBA00000013"/>
    </source>
</evidence>
<keyword evidence="9 18" id="KW-0630">Potassium</keyword>
<proteinExistence type="inferred from homology"/>
<keyword evidence="7 17" id="KW-0067">ATP-binding</keyword>
<comment type="catalytic activity">
    <reaction evidence="16 17 19">
        <text>(6S)-NADPHX + ADP = AMP + phosphate + NADPH + H(+)</text>
        <dbReference type="Rhea" id="RHEA:32235"/>
        <dbReference type="ChEBI" id="CHEBI:15378"/>
        <dbReference type="ChEBI" id="CHEBI:43474"/>
        <dbReference type="ChEBI" id="CHEBI:57783"/>
        <dbReference type="ChEBI" id="CHEBI:64076"/>
        <dbReference type="ChEBI" id="CHEBI:456215"/>
        <dbReference type="ChEBI" id="CHEBI:456216"/>
        <dbReference type="EC" id="4.2.1.136"/>
    </reaction>
</comment>
<reference evidence="22 23" key="1">
    <citation type="submission" date="2016-08" db="EMBL/GenBank/DDBJ databases">
        <title>Draft genome sequence of Candidatus Piscirickettsia litoralis, from seawater.</title>
        <authorList>
            <person name="Wan X."/>
            <person name="Lee A.J."/>
            <person name="Hou S."/>
            <person name="Donachie S.P."/>
        </authorList>
    </citation>
    <scope>NUCLEOTIDE SEQUENCE [LARGE SCALE GENOMIC DNA]</scope>
    <source>
        <strain evidence="22 23">Y2</strain>
    </source>
</reference>
<evidence type="ECO:0000256" key="15">
    <source>
        <dbReference type="ARBA" id="ARBA00048238"/>
    </source>
</evidence>
<evidence type="ECO:0000256" key="17">
    <source>
        <dbReference type="HAMAP-Rule" id="MF_01965"/>
    </source>
</evidence>
<comment type="cofactor">
    <cofactor evidence="17">
        <name>Mg(2+)</name>
        <dbReference type="ChEBI" id="CHEBI:18420"/>
    </cofactor>
</comment>
<protein>
    <recommendedName>
        <fullName evidence="19">Bifunctional NAD(P)H-hydrate repair enzyme</fullName>
    </recommendedName>
    <alternativeName>
        <fullName evidence="19">Nicotinamide nucleotide repair protein</fullName>
    </alternativeName>
    <domain>
        <recommendedName>
            <fullName evidence="19">ADP-dependent (S)-NAD(P)H-hydrate dehydratase</fullName>
            <ecNumber evidence="19">4.2.1.136</ecNumber>
        </recommendedName>
        <alternativeName>
            <fullName evidence="19">ADP-dependent NAD(P)HX dehydratase</fullName>
        </alternativeName>
    </domain>
    <domain>
        <recommendedName>
            <fullName evidence="19">NAD(P)H-hydrate epimerase</fullName>
            <ecNumber evidence="19">5.1.99.6</ecNumber>
        </recommendedName>
    </domain>
</protein>
<feature type="binding site" evidence="18">
    <location>
        <position position="141"/>
    </location>
    <ligand>
        <name>(6S)-NADPHX</name>
        <dbReference type="ChEBI" id="CHEBI:64076"/>
    </ligand>
</feature>
<feature type="binding site" evidence="18">
    <location>
        <begin position="130"/>
        <end position="136"/>
    </location>
    <ligand>
        <name>(6S)-NADPHX</name>
        <dbReference type="ChEBI" id="CHEBI:64076"/>
    </ligand>
</feature>
<keyword evidence="11 18" id="KW-0413">Isomerase</keyword>
<dbReference type="InterPro" id="IPR029056">
    <property type="entry name" value="Ribokinase-like"/>
</dbReference>
<comment type="catalytic activity">
    <reaction evidence="1 18 19">
        <text>(6R)-NADHX = (6S)-NADHX</text>
        <dbReference type="Rhea" id="RHEA:32215"/>
        <dbReference type="ChEBI" id="CHEBI:64074"/>
        <dbReference type="ChEBI" id="CHEBI:64075"/>
        <dbReference type="EC" id="5.1.99.6"/>
    </reaction>
</comment>
<feature type="binding site" evidence="17">
    <location>
        <position position="439"/>
    </location>
    <ligand>
        <name>(6S)-NADPHX</name>
        <dbReference type="ChEBI" id="CHEBI:64076"/>
    </ligand>
</feature>
<dbReference type="Pfam" id="PF01256">
    <property type="entry name" value="Carb_kinase"/>
    <property type="match status" value="1"/>
</dbReference>
<evidence type="ECO:0000256" key="2">
    <source>
        <dbReference type="ARBA" id="ARBA00000909"/>
    </source>
</evidence>
<comment type="similarity">
    <text evidence="4 19">In the C-terminal section; belongs to the NnrD/CARKD family.</text>
</comment>
<dbReference type="PIRSF" id="PIRSF017184">
    <property type="entry name" value="Nnr"/>
    <property type="match status" value="1"/>
</dbReference>
<comment type="caution">
    <text evidence="22">The sequence shown here is derived from an EMBL/GenBank/DDBJ whole genome shotgun (WGS) entry which is preliminary data.</text>
</comment>
<evidence type="ECO:0000256" key="7">
    <source>
        <dbReference type="ARBA" id="ARBA00022840"/>
    </source>
</evidence>
<dbReference type="Pfam" id="PF03853">
    <property type="entry name" value="YjeF_N"/>
    <property type="match status" value="1"/>
</dbReference>
<evidence type="ECO:0000256" key="5">
    <source>
        <dbReference type="ARBA" id="ARBA00022723"/>
    </source>
</evidence>
<evidence type="ECO:0000313" key="22">
    <source>
        <dbReference type="EMBL" id="ODN43181.1"/>
    </source>
</evidence>
<dbReference type="HAMAP" id="MF_01966">
    <property type="entry name" value="NADHX_epimerase"/>
    <property type="match status" value="1"/>
</dbReference>
<comment type="catalytic activity">
    <reaction evidence="2 18 19">
        <text>(6R)-NADPHX = (6S)-NADPHX</text>
        <dbReference type="Rhea" id="RHEA:32227"/>
        <dbReference type="ChEBI" id="CHEBI:64076"/>
        <dbReference type="ChEBI" id="CHEBI:64077"/>
        <dbReference type="EC" id="5.1.99.6"/>
    </reaction>
</comment>
<feature type="binding site" evidence="18">
    <location>
        <position position="61"/>
    </location>
    <ligand>
        <name>K(+)</name>
        <dbReference type="ChEBI" id="CHEBI:29103"/>
    </ligand>
</feature>
<keyword evidence="23" id="KW-1185">Reference proteome</keyword>
<comment type="function">
    <text evidence="18">Catalyzes the epimerization of the S- and R-forms of NAD(P)HX, a damaged form of NAD(P)H that is a result of enzymatic or heat-dependent hydration. This is a prerequisite for the S-specific NAD(P)H-hydrate dehydratase to allow the repair of both epimers of NAD(P)HX.</text>
</comment>
<feature type="binding site" evidence="17">
    <location>
        <position position="438"/>
    </location>
    <ligand>
        <name>AMP</name>
        <dbReference type="ChEBI" id="CHEBI:456215"/>
    </ligand>
</feature>
<evidence type="ECO:0000313" key="23">
    <source>
        <dbReference type="Proteomes" id="UP000094329"/>
    </source>
</evidence>
<comment type="cofactor">
    <cofactor evidence="18 19">
        <name>K(+)</name>
        <dbReference type="ChEBI" id="CHEBI:29103"/>
    </cofactor>
    <text evidence="18 19">Binds 1 potassium ion per subunit.</text>
</comment>
<dbReference type="InterPro" id="IPR000631">
    <property type="entry name" value="CARKD"/>
</dbReference>
<dbReference type="InterPro" id="IPR036652">
    <property type="entry name" value="YjeF_N_dom_sf"/>
</dbReference>
<comment type="catalytic activity">
    <reaction evidence="15 17 19">
        <text>(6S)-NADHX + ADP = AMP + phosphate + NADH + H(+)</text>
        <dbReference type="Rhea" id="RHEA:32223"/>
        <dbReference type="ChEBI" id="CHEBI:15378"/>
        <dbReference type="ChEBI" id="CHEBI:43474"/>
        <dbReference type="ChEBI" id="CHEBI:57945"/>
        <dbReference type="ChEBI" id="CHEBI:64074"/>
        <dbReference type="ChEBI" id="CHEBI:456215"/>
        <dbReference type="ChEBI" id="CHEBI:456216"/>
        <dbReference type="EC" id="4.2.1.136"/>
    </reaction>
</comment>
<dbReference type="PANTHER" id="PTHR12592:SF0">
    <property type="entry name" value="ATP-DEPENDENT (S)-NAD(P)H-HYDRATE DEHYDRATASE"/>
    <property type="match status" value="1"/>
</dbReference>